<dbReference type="PANTHER" id="PTHR43236">
    <property type="entry name" value="ANTITOXIN HIGA1"/>
    <property type="match status" value="1"/>
</dbReference>
<dbReference type="Pfam" id="PF06114">
    <property type="entry name" value="Peptidase_M78"/>
    <property type="match status" value="1"/>
</dbReference>
<dbReference type="KEGG" id="pll:I858_014965"/>
<gene>
    <name evidence="2" type="ORF">I858_014965</name>
</gene>
<evidence type="ECO:0000313" key="3">
    <source>
        <dbReference type="Proteomes" id="UP000053354"/>
    </source>
</evidence>
<keyword evidence="3" id="KW-1185">Reference proteome</keyword>
<dbReference type="AlphaFoldDB" id="A0A1B1S510"/>
<feature type="domain" description="IrrE N-terminal-like" evidence="1">
    <location>
        <begin position="54"/>
        <end position="156"/>
    </location>
</feature>
<organism evidence="2 3">
    <name type="scientific">Planococcus versutus</name>
    <dbReference type="NCBI Taxonomy" id="1302659"/>
    <lineage>
        <taxon>Bacteria</taxon>
        <taxon>Bacillati</taxon>
        <taxon>Bacillota</taxon>
        <taxon>Bacilli</taxon>
        <taxon>Bacillales</taxon>
        <taxon>Caryophanaceae</taxon>
        <taxon>Planococcus</taxon>
    </lineage>
</organism>
<evidence type="ECO:0000313" key="2">
    <source>
        <dbReference type="EMBL" id="ANU28290.1"/>
    </source>
</evidence>
<dbReference type="InterPro" id="IPR052345">
    <property type="entry name" value="Rad_response_metalloprotease"/>
</dbReference>
<accession>A0A1B1S510</accession>
<dbReference type="EMBL" id="CP016540">
    <property type="protein sequence ID" value="ANU28290.1"/>
    <property type="molecule type" value="Genomic_DNA"/>
</dbReference>
<proteinExistence type="predicted"/>
<evidence type="ECO:0000259" key="1">
    <source>
        <dbReference type="Pfam" id="PF06114"/>
    </source>
</evidence>
<dbReference type="Proteomes" id="UP000053354">
    <property type="component" value="Chromosome"/>
</dbReference>
<dbReference type="InterPro" id="IPR010359">
    <property type="entry name" value="IrrE_HExxH"/>
</dbReference>
<sequence>MDRKKQAEAVAEAFAADFLAETTASAIFIGSHIERILASKANVIYQYVEDPTYYGAAVSHESGTQFIALNTFHSLRVRYFTAAHELWHLSEASQLQDEHFDHERAADRFAAAIMLPKAIMKDLWLQFKKLYEPKESVILIADFSEVPYEAVVRRLKELGISLSGISFTEEEWKNERVKLDLSESTLDVSQRLERFTAYERVVEEALENGVVDSLGASHKLKKYNSQLAKKLQEQEMKRVAEAEQHET</sequence>
<dbReference type="PANTHER" id="PTHR43236:SF1">
    <property type="entry name" value="BLL7220 PROTEIN"/>
    <property type="match status" value="1"/>
</dbReference>
<reference evidence="2" key="1">
    <citation type="submission" date="2016-10" db="EMBL/GenBank/DDBJ databases">
        <authorList>
            <person name="See-Too W.S."/>
        </authorList>
    </citation>
    <scope>NUCLEOTIDE SEQUENCE</scope>
    <source>
        <strain evidence="2">L10.15</strain>
    </source>
</reference>
<name>A0A1B1S510_9BACL</name>
<protein>
    <recommendedName>
        <fullName evidence="1">IrrE N-terminal-like domain-containing protein</fullName>
    </recommendedName>
</protein>
<dbReference type="Gene3D" id="1.10.10.2910">
    <property type="match status" value="1"/>
</dbReference>
<dbReference type="STRING" id="1302659.I858_014965"/>
<dbReference type="OrthoDB" id="42613at2"/>